<name>A0A9D2K1N4_9FIRM</name>
<proteinExistence type="inferred from homology"/>
<reference evidence="14" key="1">
    <citation type="journal article" date="2021" name="PeerJ">
        <title>Extensive microbial diversity within the chicken gut microbiome revealed by metagenomics and culture.</title>
        <authorList>
            <person name="Gilroy R."/>
            <person name="Ravi A."/>
            <person name="Getino M."/>
            <person name="Pursley I."/>
            <person name="Horton D.L."/>
            <person name="Alikhan N.F."/>
            <person name="Baker D."/>
            <person name="Gharbi K."/>
            <person name="Hall N."/>
            <person name="Watson M."/>
            <person name="Adriaenssens E.M."/>
            <person name="Foster-Nyarko E."/>
            <person name="Jarju S."/>
            <person name="Secka A."/>
            <person name="Antonio M."/>
            <person name="Oren A."/>
            <person name="Chaudhuri R.R."/>
            <person name="La Ragione R."/>
            <person name="Hildebrand F."/>
            <person name="Pallen M.J."/>
        </authorList>
    </citation>
    <scope>NUCLEOTIDE SEQUENCE</scope>
    <source>
        <strain evidence="14">CHK196-3914</strain>
    </source>
</reference>
<feature type="transmembrane region" description="Helical" evidence="13">
    <location>
        <begin position="432"/>
        <end position="451"/>
    </location>
</feature>
<dbReference type="InterPro" id="IPR050222">
    <property type="entry name" value="MATE_MdtK"/>
</dbReference>
<accession>A0A9D2K1N4</accession>
<feature type="transmembrane region" description="Helical" evidence="13">
    <location>
        <begin position="207"/>
        <end position="227"/>
    </location>
</feature>
<reference evidence="14" key="2">
    <citation type="submission" date="2021-04" db="EMBL/GenBank/DDBJ databases">
        <authorList>
            <person name="Gilroy R."/>
        </authorList>
    </citation>
    <scope>NUCLEOTIDE SEQUENCE</scope>
    <source>
        <strain evidence="14">CHK196-3914</strain>
    </source>
</reference>
<keyword evidence="10" id="KW-0406">Ion transport</keyword>
<keyword evidence="5" id="KW-0813">Transport</keyword>
<feature type="transmembrane region" description="Helical" evidence="13">
    <location>
        <begin position="273"/>
        <end position="293"/>
    </location>
</feature>
<sequence length="465" mass="50316">MRGLIYRLTEPAGTIPDERKIFSNHDLKILIVPLFLEQLLEVLVGVSDTFMVSYAGEAAVSGVSLVNMFNMVFIFLFSALAAGGAVVVSQYIGSRDEKNGNLSAGQLVMIAAVFSAAVTVFSLALNRQLLRLLFGEVDPDVMEVCVTYLQISAYSYPAIAIYNAGAAVYRSMGKTGVTMNISLASNGINIVGNAVGVFVLHAGVAGVAYPSLIARTFSAVVILILCFRKKNCPVSVRLVWKNIFRWEGSMVKRILSIAVPNGIENGLFQLTKVALSSITALFGTVQIAANGVAQSFWSVAALMGTALGLAFVTVIGQCMGAGDTEAAEYYMKKLLRITFLASILWNALILAATPLVLKGYALSDEAADLVVVLVIIHNIFNALFYPLSGALANGLRAAGDVRYTMYVSIFSTIGCRVVFSILFGIFLDLGVIGIAFAMCLDWMIRAMFFWIRFRRGKWKEFRVIG</sequence>
<dbReference type="GO" id="GO:0015297">
    <property type="term" value="F:antiporter activity"/>
    <property type="evidence" value="ECO:0007669"/>
    <property type="project" value="UniProtKB-KW"/>
</dbReference>
<evidence type="ECO:0000256" key="11">
    <source>
        <dbReference type="ARBA" id="ARBA00023136"/>
    </source>
</evidence>
<dbReference type="AlphaFoldDB" id="A0A9D2K1N4"/>
<feature type="transmembrane region" description="Helical" evidence="13">
    <location>
        <begin position="104"/>
        <end position="126"/>
    </location>
</feature>
<evidence type="ECO:0000256" key="2">
    <source>
        <dbReference type="ARBA" id="ARBA00004651"/>
    </source>
</evidence>
<dbReference type="PANTHER" id="PTHR43298:SF2">
    <property type="entry name" value="FMN_FAD EXPORTER YEEO-RELATED"/>
    <property type="match status" value="1"/>
</dbReference>
<evidence type="ECO:0000256" key="7">
    <source>
        <dbReference type="ARBA" id="ARBA00022475"/>
    </source>
</evidence>
<dbReference type="InterPro" id="IPR048279">
    <property type="entry name" value="MdtK-like"/>
</dbReference>
<keyword evidence="6" id="KW-0050">Antiport</keyword>
<feature type="transmembrane region" description="Helical" evidence="13">
    <location>
        <begin position="334"/>
        <end position="357"/>
    </location>
</feature>
<organism evidence="14 15">
    <name type="scientific">Candidatus Mediterraneibacter stercoravium</name>
    <dbReference type="NCBI Taxonomy" id="2838685"/>
    <lineage>
        <taxon>Bacteria</taxon>
        <taxon>Bacillati</taxon>
        <taxon>Bacillota</taxon>
        <taxon>Clostridia</taxon>
        <taxon>Lachnospirales</taxon>
        <taxon>Lachnospiraceae</taxon>
        <taxon>Mediterraneibacter</taxon>
    </lineage>
</organism>
<evidence type="ECO:0000256" key="10">
    <source>
        <dbReference type="ARBA" id="ARBA00023065"/>
    </source>
</evidence>
<dbReference type="Pfam" id="PF01554">
    <property type="entry name" value="MatE"/>
    <property type="match status" value="2"/>
</dbReference>
<evidence type="ECO:0000256" key="3">
    <source>
        <dbReference type="ARBA" id="ARBA00010199"/>
    </source>
</evidence>
<dbReference type="GO" id="GO:0006811">
    <property type="term" value="P:monoatomic ion transport"/>
    <property type="evidence" value="ECO:0007669"/>
    <property type="project" value="UniProtKB-KW"/>
</dbReference>
<gene>
    <name evidence="14" type="ORF">H9723_01075</name>
</gene>
<feature type="transmembrane region" description="Helical" evidence="13">
    <location>
        <begin position="29"/>
        <end position="56"/>
    </location>
</feature>
<protein>
    <recommendedName>
        <fullName evidence="4">Probable multidrug resistance protein NorM</fullName>
    </recommendedName>
    <alternativeName>
        <fullName evidence="12">Multidrug-efflux transporter</fullName>
    </alternativeName>
</protein>
<comment type="function">
    <text evidence="1">Multidrug efflux pump.</text>
</comment>
<keyword evidence="8 13" id="KW-0812">Transmembrane</keyword>
<dbReference type="Proteomes" id="UP000824116">
    <property type="component" value="Unassembled WGS sequence"/>
</dbReference>
<feature type="transmembrane region" description="Helical" evidence="13">
    <location>
        <begin position="299"/>
        <end position="322"/>
    </location>
</feature>
<keyword evidence="7" id="KW-1003">Cell membrane</keyword>
<comment type="similarity">
    <text evidence="3">Belongs to the multi antimicrobial extrusion (MATE) (TC 2.A.66.1) family.</text>
</comment>
<feature type="transmembrane region" description="Helical" evidence="13">
    <location>
        <begin position="181"/>
        <end position="201"/>
    </location>
</feature>
<comment type="caution">
    <text evidence="14">The sequence shown here is derived from an EMBL/GenBank/DDBJ whole genome shotgun (WGS) entry which is preliminary data.</text>
</comment>
<dbReference type="PIRSF" id="PIRSF006603">
    <property type="entry name" value="DinF"/>
    <property type="match status" value="1"/>
</dbReference>
<feature type="transmembrane region" description="Helical" evidence="13">
    <location>
        <begin position="146"/>
        <end position="169"/>
    </location>
</feature>
<feature type="transmembrane region" description="Helical" evidence="13">
    <location>
        <begin position="68"/>
        <end position="92"/>
    </location>
</feature>
<dbReference type="NCBIfam" id="TIGR00797">
    <property type="entry name" value="matE"/>
    <property type="match status" value="1"/>
</dbReference>
<feature type="transmembrane region" description="Helical" evidence="13">
    <location>
        <begin position="403"/>
        <end position="426"/>
    </location>
</feature>
<dbReference type="EMBL" id="DXAY01000026">
    <property type="protein sequence ID" value="HIZ73824.1"/>
    <property type="molecule type" value="Genomic_DNA"/>
</dbReference>
<dbReference type="PANTHER" id="PTHR43298">
    <property type="entry name" value="MULTIDRUG RESISTANCE PROTEIN NORM-RELATED"/>
    <property type="match status" value="1"/>
</dbReference>
<dbReference type="GO" id="GO:0005886">
    <property type="term" value="C:plasma membrane"/>
    <property type="evidence" value="ECO:0007669"/>
    <property type="project" value="UniProtKB-SubCell"/>
</dbReference>
<evidence type="ECO:0000256" key="1">
    <source>
        <dbReference type="ARBA" id="ARBA00003408"/>
    </source>
</evidence>
<comment type="subcellular location">
    <subcellularLocation>
        <location evidence="2">Cell membrane</location>
        <topology evidence="2">Multi-pass membrane protein</topology>
    </subcellularLocation>
</comment>
<evidence type="ECO:0000256" key="9">
    <source>
        <dbReference type="ARBA" id="ARBA00022989"/>
    </source>
</evidence>
<feature type="transmembrane region" description="Helical" evidence="13">
    <location>
        <begin position="369"/>
        <end position="391"/>
    </location>
</feature>
<evidence type="ECO:0000256" key="12">
    <source>
        <dbReference type="ARBA" id="ARBA00031636"/>
    </source>
</evidence>
<keyword evidence="9 13" id="KW-1133">Transmembrane helix</keyword>
<dbReference type="GO" id="GO:0042910">
    <property type="term" value="F:xenobiotic transmembrane transporter activity"/>
    <property type="evidence" value="ECO:0007669"/>
    <property type="project" value="InterPro"/>
</dbReference>
<evidence type="ECO:0000256" key="4">
    <source>
        <dbReference type="ARBA" id="ARBA00020268"/>
    </source>
</evidence>
<evidence type="ECO:0000256" key="6">
    <source>
        <dbReference type="ARBA" id="ARBA00022449"/>
    </source>
</evidence>
<evidence type="ECO:0000256" key="5">
    <source>
        <dbReference type="ARBA" id="ARBA00022448"/>
    </source>
</evidence>
<evidence type="ECO:0000313" key="15">
    <source>
        <dbReference type="Proteomes" id="UP000824116"/>
    </source>
</evidence>
<keyword evidence="11 13" id="KW-0472">Membrane</keyword>
<dbReference type="InterPro" id="IPR002528">
    <property type="entry name" value="MATE_fam"/>
</dbReference>
<evidence type="ECO:0000313" key="14">
    <source>
        <dbReference type="EMBL" id="HIZ73824.1"/>
    </source>
</evidence>
<evidence type="ECO:0000256" key="8">
    <source>
        <dbReference type="ARBA" id="ARBA00022692"/>
    </source>
</evidence>
<evidence type="ECO:0000256" key="13">
    <source>
        <dbReference type="SAM" id="Phobius"/>
    </source>
</evidence>